<dbReference type="GO" id="GO:0004596">
    <property type="term" value="F:protein-N-terminal amino-acid acetyltransferase activity"/>
    <property type="evidence" value="ECO:0007669"/>
    <property type="project" value="TreeGrafter"/>
</dbReference>
<name>L7FMH8_ENTIV</name>
<reference evidence="4 5" key="1">
    <citation type="submission" date="2012-10" db="EMBL/GenBank/DDBJ databases">
        <authorList>
            <person name="Zafar N."/>
            <person name="Inman J."/>
            <person name="Hall N."/>
            <person name="Lorenzi H."/>
            <person name="Caler E."/>
        </authorList>
    </citation>
    <scope>NUCLEOTIDE SEQUENCE [LARGE SCALE GENOMIC DNA]</scope>
    <source>
        <strain evidence="4 5">IP1</strain>
    </source>
</reference>
<dbReference type="RefSeq" id="XP_004185702.1">
    <property type="nucleotide sequence ID" value="XM_004185654.1"/>
</dbReference>
<dbReference type="OMA" id="EQHPSMR"/>
<evidence type="ECO:0000256" key="1">
    <source>
        <dbReference type="ARBA" id="ARBA00022679"/>
    </source>
</evidence>
<keyword evidence="2" id="KW-0012">Acyltransferase</keyword>
<protein>
    <submittedName>
        <fullName evidence="4">N-acetyltransferase, putative</fullName>
    </submittedName>
</protein>
<dbReference type="InterPro" id="IPR000182">
    <property type="entry name" value="GNAT_dom"/>
</dbReference>
<evidence type="ECO:0000313" key="4">
    <source>
        <dbReference type="EMBL" id="ELP86356.1"/>
    </source>
</evidence>
<dbReference type="PROSITE" id="PS51186">
    <property type="entry name" value="GNAT"/>
    <property type="match status" value="1"/>
</dbReference>
<dbReference type="Gene3D" id="3.40.630.30">
    <property type="match status" value="1"/>
</dbReference>
<evidence type="ECO:0000259" key="3">
    <source>
        <dbReference type="PROSITE" id="PS51186"/>
    </source>
</evidence>
<evidence type="ECO:0000256" key="2">
    <source>
        <dbReference type="ARBA" id="ARBA00023315"/>
    </source>
</evidence>
<evidence type="ECO:0000313" key="5">
    <source>
        <dbReference type="Proteomes" id="UP000014680"/>
    </source>
</evidence>
<feature type="domain" description="N-acetyltransferase" evidence="3">
    <location>
        <begin position="2"/>
        <end position="151"/>
    </location>
</feature>
<gene>
    <name evidence="4" type="ORF">EIN_296660</name>
</gene>
<dbReference type="GeneID" id="14885316"/>
<dbReference type="OrthoDB" id="10264728at2759"/>
<dbReference type="PANTHER" id="PTHR45910">
    <property type="entry name" value="N-ALPHA-ACETYLTRANSFERASE 20"/>
    <property type="match status" value="1"/>
</dbReference>
<organism evidence="4 5">
    <name type="scientific">Entamoeba invadens IP1</name>
    <dbReference type="NCBI Taxonomy" id="370355"/>
    <lineage>
        <taxon>Eukaryota</taxon>
        <taxon>Amoebozoa</taxon>
        <taxon>Evosea</taxon>
        <taxon>Archamoebae</taxon>
        <taxon>Mastigamoebida</taxon>
        <taxon>Entamoebidae</taxon>
        <taxon>Entamoeba</taxon>
    </lineage>
</organism>
<dbReference type="VEuPathDB" id="AmoebaDB:EIN_296660"/>
<dbReference type="Proteomes" id="UP000014680">
    <property type="component" value="Unassembled WGS sequence"/>
</dbReference>
<accession>L7FMH8</accession>
<keyword evidence="1 4" id="KW-0808">Transferase</keyword>
<dbReference type="EMBL" id="KB206986">
    <property type="protein sequence ID" value="ELP86356.1"/>
    <property type="molecule type" value="Genomic_DNA"/>
</dbReference>
<dbReference type="InterPro" id="IPR051646">
    <property type="entry name" value="NatB_acetyltransferase_subunit"/>
</dbReference>
<sequence>MTTIRRFKCEDVFKYANVNLDYYTETFHFPFYFEYLAKWPNLCYTAKNCNGRCEGYLIGKVEGKDEKHHGHLTAITVSREFRRIRLSERLMYWLRQISEESNGYYVDLFVRKSNDAATRMYHKLDYVVYREILEYYSSNKENAYDMHLALPRDVNKKSIIPLPKPISVDEADDLN</sequence>
<proteinExistence type="predicted"/>
<dbReference type="GO" id="GO:0031416">
    <property type="term" value="C:NatB complex"/>
    <property type="evidence" value="ECO:0007669"/>
    <property type="project" value="TreeGrafter"/>
</dbReference>
<dbReference type="Pfam" id="PF00583">
    <property type="entry name" value="Acetyltransf_1"/>
    <property type="match status" value="1"/>
</dbReference>
<dbReference type="SUPFAM" id="SSF55729">
    <property type="entry name" value="Acyl-CoA N-acyltransferases (Nat)"/>
    <property type="match status" value="1"/>
</dbReference>
<dbReference type="KEGG" id="eiv:EIN_296660"/>
<keyword evidence="5" id="KW-1185">Reference proteome</keyword>
<dbReference type="AlphaFoldDB" id="L7FMH8"/>
<dbReference type="InterPro" id="IPR016181">
    <property type="entry name" value="Acyl_CoA_acyltransferase"/>
</dbReference>
<dbReference type="PANTHER" id="PTHR45910:SF1">
    <property type="entry name" value="N-ALPHA-ACETYLTRANSFERASE 20"/>
    <property type="match status" value="1"/>
</dbReference>